<dbReference type="OrthoDB" id="4487429at2759"/>
<reference evidence="1" key="2">
    <citation type="submission" date="2021-02" db="EMBL/GenBank/DDBJ databases">
        <title>Aspergillus puulaauensis MK2 genome sequence.</title>
        <authorList>
            <person name="Futagami T."/>
            <person name="Mori K."/>
            <person name="Kadooka C."/>
            <person name="Tanaka T."/>
        </authorList>
    </citation>
    <scope>NUCLEOTIDE SEQUENCE</scope>
    <source>
        <strain evidence="1">MK2</strain>
    </source>
</reference>
<dbReference type="RefSeq" id="XP_041561448.1">
    <property type="nucleotide sequence ID" value="XM_041695749.1"/>
</dbReference>
<evidence type="ECO:0000313" key="1">
    <source>
        <dbReference type="EMBL" id="BCS29262.1"/>
    </source>
</evidence>
<name>A0A7R8ASK5_9EURO</name>
<accession>A0A7R8ASK5</accession>
<proteinExistence type="predicted"/>
<dbReference type="KEGG" id="apuu:APUU_70832S"/>
<dbReference type="Proteomes" id="UP000654913">
    <property type="component" value="Chromosome 7"/>
</dbReference>
<organism evidence="1 2">
    <name type="scientific">Aspergillus puulaauensis</name>
    <dbReference type="NCBI Taxonomy" id="1220207"/>
    <lineage>
        <taxon>Eukaryota</taxon>
        <taxon>Fungi</taxon>
        <taxon>Dikarya</taxon>
        <taxon>Ascomycota</taxon>
        <taxon>Pezizomycotina</taxon>
        <taxon>Eurotiomycetes</taxon>
        <taxon>Eurotiomycetidae</taxon>
        <taxon>Eurotiales</taxon>
        <taxon>Aspergillaceae</taxon>
        <taxon>Aspergillus</taxon>
    </lineage>
</organism>
<dbReference type="GeneID" id="64979259"/>
<evidence type="ECO:0000313" key="2">
    <source>
        <dbReference type="Proteomes" id="UP000654913"/>
    </source>
</evidence>
<protein>
    <submittedName>
        <fullName evidence="1">Uncharacterized protein</fullName>
    </submittedName>
</protein>
<gene>
    <name evidence="1" type="ORF">APUU_70832S</name>
</gene>
<dbReference type="EMBL" id="AP024449">
    <property type="protein sequence ID" value="BCS29262.1"/>
    <property type="molecule type" value="Genomic_DNA"/>
</dbReference>
<reference evidence="1" key="1">
    <citation type="submission" date="2021-01" db="EMBL/GenBank/DDBJ databases">
        <authorList>
            <consortium name="Aspergillus puulaauensis MK2 genome sequencing consortium"/>
            <person name="Kazuki M."/>
            <person name="Futagami T."/>
        </authorList>
    </citation>
    <scope>NUCLEOTIDE SEQUENCE</scope>
    <source>
        <strain evidence="1">MK2</strain>
    </source>
</reference>
<sequence>MARRKDSFGKPVSVDTIQDEVSAATKTESLSVKGGWPSTGELYDRRLEEVVDDYVEWEENELGYESGLVGLAKNMDERRDVLDWLLAYITRCLEMEYILSINLPSFEVPLSGITSTRLVGNMF</sequence>
<dbReference type="AlphaFoldDB" id="A0A7R8ASK5"/>
<keyword evidence="2" id="KW-1185">Reference proteome</keyword>